<protein>
    <submittedName>
        <fullName evidence="1">Phospholipase</fullName>
    </submittedName>
</protein>
<accession>A0A3S9HHU0</accession>
<dbReference type="Proteomes" id="UP000275663">
    <property type="component" value="Chromosome"/>
</dbReference>
<evidence type="ECO:0000313" key="1">
    <source>
        <dbReference type="EMBL" id="AZP11638.1"/>
    </source>
</evidence>
<reference evidence="1 2" key="1">
    <citation type="journal article" date="2011" name="Int. J. Syst. Evol. Microbiol.">
        <title>Description of Undibacterium oligocarboniphilum sp. nov., isolated from purified water, and Undibacterium pigrum strain CCUG 49012 as the type strain of Undibacterium parvum sp. nov., and emended descriptions of the genus Undibacterium and the species Undibacterium pigrum.</title>
        <authorList>
            <person name="Eder W."/>
            <person name="Wanner G."/>
            <person name="Ludwig W."/>
            <person name="Busse H.J."/>
            <person name="Ziemke-Kageler F."/>
            <person name="Lang E."/>
        </authorList>
    </citation>
    <scope>NUCLEOTIDE SEQUENCE [LARGE SCALE GENOMIC DNA]</scope>
    <source>
        <strain evidence="1 2">DSM 23061</strain>
    </source>
</reference>
<dbReference type="KEGG" id="upv:EJN92_06280"/>
<dbReference type="InterPro" id="IPR029058">
    <property type="entry name" value="AB_hydrolase_fold"/>
</dbReference>
<keyword evidence="2" id="KW-1185">Reference proteome</keyword>
<organism evidence="1 2">
    <name type="scientific">Undibacterium parvum</name>
    <dbReference type="NCBI Taxonomy" id="401471"/>
    <lineage>
        <taxon>Bacteria</taxon>
        <taxon>Pseudomonadati</taxon>
        <taxon>Pseudomonadota</taxon>
        <taxon>Betaproteobacteria</taxon>
        <taxon>Burkholderiales</taxon>
        <taxon>Oxalobacteraceae</taxon>
        <taxon>Undibacterium</taxon>
    </lineage>
</organism>
<sequence length="522" mass="57192">MPTTTTVTTTSPEQSRKLCVVFVHGWSVSNTDTYGALPERLRAHAQAAGLTLKLQDIFLGRYISFHDEVRLSDIAQAFEAAVRDQMAAVLADGSRFICITHSTGGPVVRDWWHRYYQNMPKAGICPMSHLIMLAPANYGSALAQLGKQRIGRLKAWMGGAEPGQGVLDWLELGSAEAWDLNADWITAGDQHISETGVFPFVLTGQSIDRAFYDNLNTYTGEAGSDGVVRTAAAHLQGTYLGLVQEAASADPATPGKYLAQRLEVGKYQQGPETALLVLAGKSHSGEKMGIMRSVTAELDDRASLATLEALLACIKLNSTAEYRALCAAFASATAAVQKREVLEVEKHYLVADTHFFHDKYSMLIFRVRDDEGHPISDFDLILTAGPDADPNHLPKGFFVDRQRNLRNPEIITYYFNRDVMKGCEEVRDAEGQLVRPALPGAGMLGFQIIARPDQGFVHYLPCEIKASPEMLESALHRNSTTLVDIRLRRIINKSVFETGPVLKGGKSVDFSEVKPGPGIVSK</sequence>
<dbReference type="EMBL" id="CP034464">
    <property type="protein sequence ID" value="AZP11638.1"/>
    <property type="molecule type" value="Genomic_DNA"/>
</dbReference>
<dbReference type="AlphaFoldDB" id="A0A3S9HHU0"/>
<evidence type="ECO:0000313" key="2">
    <source>
        <dbReference type="Proteomes" id="UP000275663"/>
    </source>
</evidence>
<dbReference type="RefSeq" id="WP_126127023.1">
    <property type="nucleotide sequence ID" value="NZ_CP034464.1"/>
</dbReference>
<gene>
    <name evidence="1" type="ORF">EJN92_06280</name>
</gene>
<name>A0A3S9HHU0_9BURK</name>
<proteinExistence type="predicted"/>
<dbReference type="OrthoDB" id="275181at2"/>
<dbReference type="Gene3D" id="3.40.50.1820">
    <property type="entry name" value="alpha/beta hydrolase"/>
    <property type="match status" value="1"/>
</dbReference>
<dbReference type="SUPFAM" id="SSF53474">
    <property type="entry name" value="alpha/beta-Hydrolases"/>
    <property type="match status" value="1"/>
</dbReference>